<keyword evidence="9 10" id="KW-0998">Cell outer membrane</keyword>
<dbReference type="Gene3D" id="2.40.170.20">
    <property type="entry name" value="TonB-dependent receptor, beta-barrel domain"/>
    <property type="match status" value="1"/>
</dbReference>
<evidence type="ECO:0000256" key="6">
    <source>
        <dbReference type="ARBA" id="ARBA00023077"/>
    </source>
</evidence>
<keyword evidence="2 10" id="KW-0813">Transport</keyword>
<evidence type="ECO:0000259" key="11">
    <source>
        <dbReference type="Pfam" id="PF00593"/>
    </source>
</evidence>
<evidence type="ECO:0000256" key="4">
    <source>
        <dbReference type="ARBA" id="ARBA00022692"/>
    </source>
</evidence>
<organism evidence="12 13">
    <name type="scientific">Candidatus Sphingobacterium stercoripullorum</name>
    <dbReference type="NCBI Taxonomy" id="2838759"/>
    <lineage>
        <taxon>Bacteria</taxon>
        <taxon>Pseudomonadati</taxon>
        <taxon>Bacteroidota</taxon>
        <taxon>Sphingobacteriia</taxon>
        <taxon>Sphingobacteriales</taxon>
        <taxon>Sphingobacteriaceae</taxon>
        <taxon>Sphingobacterium</taxon>
    </lineage>
</organism>
<dbReference type="InterPro" id="IPR036942">
    <property type="entry name" value="Beta-barrel_TonB_sf"/>
</dbReference>
<evidence type="ECO:0000313" key="13">
    <source>
        <dbReference type="Proteomes" id="UP000824156"/>
    </source>
</evidence>
<comment type="caution">
    <text evidence="12">The sequence shown here is derived from an EMBL/GenBank/DDBJ whole genome shotgun (WGS) entry which is preliminary data.</text>
</comment>
<proteinExistence type="inferred from homology"/>
<sequence>VESISVLKDAAATTQYGSRGTNGVIVVTTKSAGFGQAGEFSVNLTTGASKFNKGKFKLMNSAEVWDVFQNFTNPSAIPDNVTEDVLDTDYDWIKNGTQSAPHTDLNLTYSGASETTKIMVAGNYYNEEGTVKGYEYDRATARINLEHKLTDNLTFKPKLYGSYLSYDNRQHSIYDMYLNMPWDAPYRDGVIVNPVDANNRVLWYGRDARNYLYDLQYNYGQGQTLDLHANFDFSYRISDRFTFESMNNLTYYNQTTMGYTDPNSNSGLSNKGSVSQFASKRITRFFNQMLKYNEQFDKHNLSAFVAYEYSDYMYTDVGATGKGITPGSVIINNAADFLAHRGTKNDYAFQSGLLQASYGYDDRYNLQASFRVDGASRFGKNKQYGSFYSVSGAWNVHRESFFDVSAINELRVRASYGSVGNVPNSLYASYATYSLDGQYNGDAAAIPSQYQNLDVSWETSKDANLGIEARLWNRVNLNVDLYHKNTDGLLYYVNFPATAGWSGYWDNIGAIKNQGVEWSVDADIFAPEKEFQWNVSLNFAHNKNVIKELKDSADIPSGNKRFSEGRDIDSWYMRKWAGVNPENGNPQWEMVDSETGEVTHTSNYNDASLQFVGTSTPKYQGGVFSTMNYKRVSLTASFAYLKGALAYHSAREYFDADGAYPYYNQMALQDGWSRWSADNPNATHPKMDYNNNSGSNKTSTRYLEDASFFRLRNLTLGYQFDPSLTEKIRVKNLGVFLSVDNLWNSTKFSGLDPEVALSAANPSPGGSEAGDATSQYPSPKRVLFGLQFSF</sequence>
<keyword evidence="4 10" id="KW-0812">Transmembrane</keyword>
<evidence type="ECO:0000256" key="3">
    <source>
        <dbReference type="ARBA" id="ARBA00022452"/>
    </source>
</evidence>
<dbReference type="InterPro" id="IPR039426">
    <property type="entry name" value="TonB-dep_rcpt-like"/>
</dbReference>
<comment type="similarity">
    <text evidence="10">Belongs to the TonB-dependent receptor family.</text>
</comment>
<evidence type="ECO:0000256" key="5">
    <source>
        <dbReference type="ARBA" id="ARBA00022729"/>
    </source>
</evidence>
<evidence type="ECO:0000256" key="8">
    <source>
        <dbReference type="ARBA" id="ARBA00023170"/>
    </source>
</evidence>
<gene>
    <name evidence="12" type="ORF">H9853_09420</name>
</gene>
<dbReference type="PANTHER" id="PTHR30069:SF29">
    <property type="entry name" value="HEMOGLOBIN AND HEMOGLOBIN-HAPTOGLOBIN-BINDING PROTEIN 1-RELATED"/>
    <property type="match status" value="1"/>
</dbReference>
<dbReference type="InterPro" id="IPR023996">
    <property type="entry name" value="TonB-dep_OMP_SusC/RagA"/>
</dbReference>
<dbReference type="Pfam" id="PF00593">
    <property type="entry name" value="TonB_dep_Rec_b-barrel"/>
    <property type="match status" value="1"/>
</dbReference>
<keyword evidence="3 10" id="KW-1134">Transmembrane beta strand</keyword>
<dbReference type="Proteomes" id="UP000824156">
    <property type="component" value="Unassembled WGS sequence"/>
</dbReference>
<dbReference type="InterPro" id="IPR000531">
    <property type="entry name" value="Beta-barrel_TonB"/>
</dbReference>
<keyword evidence="5" id="KW-0732">Signal</keyword>
<dbReference type="GO" id="GO:0015344">
    <property type="term" value="F:siderophore uptake transmembrane transporter activity"/>
    <property type="evidence" value="ECO:0007669"/>
    <property type="project" value="TreeGrafter"/>
</dbReference>
<dbReference type="Gene3D" id="2.170.130.10">
    <property type="entry name" value="TonB-dependent receptor, plug domain"/>
    <property type="match status" value="1"/>
</dbReference>
<evidence type="ECO:0000256" key="9">
    <source>
        <dbReference type="ARBA" id="ARBA00023237"/>
    </source>
</evidence>
<accession>A0A9D1W9R6</accession>
<reference evidence="12" key="2">
    <citation type="submission" date="2021-04" db="EMBL/GenBank/DDBJ databases">
        <authorList>
            <person name="Gilroy R."/>
        </authorList>
    </citation>
    <scope>NUCLEOTIDE SEQUENCE</scope>
    <source>
        <strain evidence="12">1719</strain>
    </source>
</reference>
<feature type="non-terminal residue" evidence="12">
    <location>
        <position position="1"/>
    </location>
</feature>
<keyword evidence="7 10" id="KW-0472">Membrane</keyword>
<name>A0A9D1W9R6_9SPHI</name>
<dbReference type="PROSITE" id="PS52016">
    <property type="entry name" value="TONB_DEPENDENT_REC_3"/>
    <property type="match status" value="1"/>
</dbReference>
<dbReference type="InterPro" id="IPR023997">
    <property type="entry name" value="TonB-dep_OMP_SusC/RagA_CS"/>
</dbReference>
<evidence type="ECO:0000256" key="7">
    <source>
        <dbReference type="ARBA" id="ARBA00023136"/>
    </source>
</evidence>
<reference evidence="12" key="1">
    <citation type="journal article" date="2021" name="PeerJ">
        <title>Extensive microbial diversity within the chicken gut microbiome revealed by metagenomics and culture.</title>
        <authorList>
            <person name="Gilroy R."/>
            <person name="Ravi A."/>
            <person name="Getino M."/>
            <person name="Pursley I."/>
            <person name="Horton D.L."/>
            <person name="Alikhan N.F."/>
            <person name="Baker D."/>
            <person name="Gharbi K."/>
            <person name="Hall N."/>
            <person name="Watson M."/>
            <person name="Adriaenssens E.M."/>
            <person name="Foster-Nyarko E."/>
            <person name="Jarju S."/>
            <person name="Secka A."/>
            <person name="Antonio M."/>
            <person name="Oren A."/>
            <person name="Chaudhuri R.R."/>
            <person name="La Ragione R."/>
            <person name="Hildebrand F."/>
            <person name="Pallen M.J."/>
        </authorList>
    </citation>
    <scope>NUCLEOTIDE SEQUENCE</scope>
    <source>
        <strain evidence="12">1719</strain>
    </source>
</reference>
<dbReference type="GO" id="GO:0009279">
    <property type="term" value="C:cell outer membrane"/>
    <property type="evidence" value="ECO:0007669"/>
    <property type="project" value="UniProtKB-SubCell"/>
</dbReference>
<dbReference type="AlphaFoldDB" id="A0A9D1W9R6"/>
<evidence type="ECO:0000256" key="10">
    <source>
        <dbReference type="PROSITE-ProRule" id="PRU01360"/>
    </source>
</evidence>
<dbReference type="NCBIfam" id="TIGR04057">
    <property type="entry name" value="SusC_RagA_signa"/>
    <property type="match status" value="1"/>
</dbReference>
<dbReference type="PANTHER" id="PTHR30069">
    <property type="entry name" value="TONB-DEPENDENT OUTER MEMBRANE RECEPTOR"/>
    <property type="match status" value="1"/>
</dbReference>
<dbReference type="GO" id="GO:0044718">
    <property type="term" value="P:siderophore transmembrane transport"/>
    <property type="evidence" value="ECO:0007669"/>
    <property type="project" value="TreeGrafter"/>
</dbReference>
<feature type="domain" description="TonB-dependent receptor-like beta-barrel" evidence="11">
    <location>
        <begin position="176"/>
        <end position="742"/>
    </location>
</feature>
<evidence type="ECO:0000313" key="12">
    <source>
        <dbReference type="EMBL" id="HIX55236.1"/>
    </source>
</evidence>
<dbReference type="EMBL" id="DXEZ01000260">
    <property type="protein sequence ID" value="HIX55236.1"/>
    <property type="molecule type" value="Genomic_DNA"/>
</dbReference>
<comment type="subcellular location">
    <subcellularLocation>
        <location evidence="1 10">Cell outer membrane</location>
        <topology evidence="1 10">Multi-pass membrane protein</topology>
    </subcellularLocation>
</comment>
<evidence type="ECO:0000256" key="2">
    <source>
        <dbReference type="ARBA" id="ARBA00022448"/>
    </source>
</evidence>
<dbReference type="SUPFAM" id="SSF56935">
    <property type="entry name" value="Porins"/>
    <property type="match status" value="1"/>
</dbReference>
<dbReference type="NCBIfam" id="TIGR04056">
    <property type="entry name" value="OMP_RagA_SusC"/>
    <property type="match status" value="1"/>
</dbReference>
<protein>
    <submittedName>
        <fullName evidence="12">SusC/RagA family TonB-linked outer membrane protein</fullName>
    </submittedName>
</protein>
<keyword evidence="8" id="KW-0675">Receptor</keyword>
<keyword evidence="6" id="KW-0798">TonB box</keyword>
<evidence type="ECO:0000256" key="1">
    <source>
        <dbReference type="ARBA" id="ARBA00004571"/>
    </source>
</evidence>
<dbReference type="InterPro" id="IPR037066">
    <property type="entry name" value="Plug_dom_sf"/>
</dbReference>